<dbReference type="InterPro" id="IPR016177">
    <property type="entry name" value="DNA-bd_dom_sf"/>
</dbReference>
<organism evidence="10 11">
    <name type="scientific">Solanum pinnatisectum</name>
    <name type="common">tansyleaf nightshade</name>
    <dbReference type="NCBI Taxonomy" id="50273"/>
    <lineage>
        <taxon>Eukaryota</taxon>
        <taxon>Viridiplantae</taxon>
        <taxon>Streptophyta</taxon>
        <taxon>Embryophyta</taxon>
        <taxon>Tracheophyta</taxon>
        <taxon>Spermatophyta</taxon>
        <taxon>Magnoliopsida</taxon>
        <taxon>eudicotyledons</taxon>
        <taxon>Gunneridae</taxon>
        <taxon>Pentapetalae</taxon>
        <taxon>asterids</taxon>
        <taxon>lamiids</taxon>
        <taxon>Solanales</taxon>
        <taxon>Solanaceae</taxon>
        <taxon>Solanoideae</taxon>
        <taxon>Solaneae</taxon>
        <taxon>Solanum</taxon>
    </lineage>
</organism>
<evidence type="ECO:0000256" key="1">
    <source>
        <dbReference type="ARBA" id="ARBA00004123"/>
    </source>
</evidence>
<keyword evidence="7" id="KW-0539">Nucleus</keyword>
<evidence type="ECO:0000256" key="7">
    <source>
        <dbReference type="ARBA" id="ARBA00023242"/>
    </source>
</evidence>
<dbReference type="PROSITE" id="PS51032">
    <property type="entry name" value="AP2_ERF"/>
    <property type="match status" value="1"/>
</dbReference>
<dbReference type="SUPFAM" id="SSF54171">
    <property type="entry name" value="DNA-binding domain"/>
    <property type="match status" value="1"/>
</dbReference>
<evidence type="ECO:0000256" key="4">
    <source>
        <dbReference type="ARBA" id="ARBA00023125"/>
    </source>
</evidence>
<dbReference type="GO" id="GO:0045893">
    <property type="term" value="P:positive regulation of DNA-templated transcription"/>
    <property type="evidence" value="ECO:0007669"/>
    <property type="project" value="TreeGrafter"/>
</dbReference>
<dbReference type="InterPro" id="IPR001471">
    <property type="entry name" value="AP2/ERF_dom"/>
</dbReference>
<dbReference type="CDD" id="cd00018">
    <property type="entry name" value="AP2"/>
    <property type="match status" value="1"/>
</dbReference>
<sequence>MTCGNRKIRRRRNGSASVKDILSMWKNHKRELPAKGSNRGCMKCKGGPENLNCKYKGVRQRTWGKWVAEIKEPVYYTNGHLSNGKKLWLGTFSTDAEAARAYDEAAKAMYGRDAILNFPDYCVENARLANGSLRQTTSLEWSESSVEDAIIEPDLQKGEKSFVEDRYLGKRSLCFVRADEDSKAHHECPNSIDDIRGFNCSTIIDSKPILEPTSSYVKVETPSENEVMQHSSYVKVETPSENEVMQHRDLKRLDDMNEGSNSLRMLHQEKTEVKSNDNMFHKDVMRLNEKYDFVDQVLLPCPAIMPPDYDCSVSSGNLSADVCSYLEFVEQFLMEDNNTYGATNILDTFYLNENIDESYMFQSCLNEISYVNKLKNEEQSNYYNYNKRMNLLNSQTNGAIHSDRFVNKEIESKLNNFYTNVPGFEDYGTGVNRKDLYILNFDFYISKFLDNIF</sequence>
<dbReference type="InterPro" id="IPR036955">
    <property type="entry name" value="AP2/ERF_dom_sf"/>
</dbReference>
<keyword evidence="5" id="KW-0010">Activator</keyword>
<dbReference type="PRINTS" id="PR00367">
    <property type="entry name" value="ETHRSPELEMNT"/>
</dbReference>
<name>A0AAV9LZQ4_9SOLN</name>
<dbReference type="GO" id="GO:0005634">
    <property type="term" value="C:nucleus"/>
    <property type="evidence" value="ECO:0007669"/>
    <property type="project" value="UniProtKB-SubCell"/>
</dbReference>
<comment type="similarity">
    <text evidence="8">Belongs to the AP2/ERF transcription factor family. ERF subfamily.</text>
</comment>
<dbReference type="AlphaFoldDB" id="A0AAV9LZQ4"/>
<dbReference type="Pfam" id="PF00847">
    <property type="entry name" value="AP2"/>
    <property type="match status" value="1"/>
</dbReference>
<evidence type="ECO:0000256" key="8">
    <source>
        <dbReference type="ARBA" id="ARBA00024343"/>
    </source>
</evidence>
<evidence type="ECO:0000256" key="3">
    <source>
        <dbReference type="ARBA" id="ARBA00023015"/>
    </source>
</evidence>
<keyword evidence="4" id="KW-0238">DNA-binding</keyword>
<dbReference type="Gene3D" id="3.30.730.10">
    <property type="entry name" value="AP2/ERF domain"/>
    <property type="match status" value="1"/>
</dbReference>
<protein>
    <recommendedName>
        <fullName evidence="9">AP2/ERF domain-containing protein</fullName>
    </recommendedName>
</protein>
<keyword evidence="3" id="KW-0805">Transcription regulation</keyword>
<accession>A0AAV9LZQ4</accession>
<dbReference type="Proteomes" id="UP001311915">
    <property type="component" value="Unassembled WGS sequence"/>
</dbReference>
<dbReference type="SMART" id="SM00380">
    <property type="entry name" value="AP2"/>
    <property type="match status" value="1"/>
</dbReference>
<evidence type="ECO:0000256" key="2">
    <source>
        <dbReference type="ARBA" id="ARBA00022821"/>
    </source>
</evidence>
<evidence type="ECO:0000256" key="5">
    <source>
        <dbReference type="ARBA" id="ARBA00023159"/>
    </source>
</evidence>
<keyword evidence="11" id="KW-1185">Reference proteome</keyword>
<comment type="subcellular location">
    <subcellularLocation>
        <location evidence="1">Nucleus</location>
    </subcellularLocation>
</comment>
<dbReference type="PANTHER" id="PTHR31241:SF83">
    <property type="entry name" value="AP2_ERF DOMAIN-CONTAINING PROTEIN"/>
    <property type="match status" value="1"/>
</dbReference>
<comment type="caution">
    <text evidence="10">The sequence shown here is derived from an EMBL/GenBank/DDBJ whole genome shotgun (WGS) entry which is preliminary data.</text>
</comment>
<feature type="domain" description="AP2/ERF" evidence="9">
    <location>
        <begin position="54"/>
        <end position="119"/>
    </location>
</feature>
<dbReference type="GO" id="GO:0003700">
    <property type="term" value="F:DNA-binding transcription factor activity"/>
    <property type="evidence" value="ECO:0007669"/>
    <property type="project" value="InterPro"/>
</dbReference>
<evidence type="ECO:0000313" key="11">
    <source>
        <dbReference type="Proteomes" id="UP001311915"/>
    </source>
</evidence>
<keyword evidence="2" id="KW-0611">Plant defense</keyword>
<gene>
    <name evidence="10" type="ORF">R3W88_024194</name>
</gene>
<dbReference type="GO" id="GO:0006952">
    <property type="term" value="P:defense response"/>
    <property type="evidence" value="ECO:0007669"/>
    <property type="project" value="UniProtKB-KW"/>
</dbReference>
<proteinExistence type="inferred from homology"/>
<reference evidence="10 11" key="1">
    <citation type="submission" date="2023-10" db="EMBL/GenBank/DDBJ databases">
        <title>Genome-Wide Identification Analysis in wild type Solanum Pinnatisectum Reveals Some Genes Defensing Phytophthora Infestans.</title>
        <authorList>
            <person name="Sun C."/>
        </authorList>
    </citation>
    <scope>NUCLEOTIDE SEQUENCE [LARGE SCALE GENOMIC DNA]</scope>
    <source>
        <strain evidence="10">LQN</strain>
        <tissue evidence="10">Leaf</tissue>
    </source>
</reference>
<dbReference type="EMBL" id="JAWPEI010000003">
    <property type="protein sequence ID" value="KAK4731206.1"/>
    <property type="molecule type" value="Genomic_DNA"/>
</dbReference>
<evidence type="ECO:0000256" key="6">
    <source>
        <dbReference type="ARBA" id="ARBA00023163"/>
    </source>
</evidence>
<dbReference type="PANTHER" id="PTHR31241">
    <property type="entry name" value="DEHYDRATION-RESPONSIVE ELEMENT-BINDING PROTEIN 2C"/>
    <property type="match status" value="1"/>
</dbReference>
<keyword evidence="6" id="KW-0804">Transcription</keyword>
<evidence type="ECO:0000259" key="9">
    <source>
        <dbReference type="PROSITE" id="PS51032"/>
    </source>
</evidence>
<dbReference type="FunFam" id="3.30.730.10:FF:000001">
    <property type="entry name" value="Ethylene-responsive transcription factor 2"/>
    <property type="match status" value="1"/>
</dbReference>
<evidence type="ECO:0000313" key="10">
    <source>
        <dbReference type="EMBL" id="KAK4731206.1"/>
    </source>
</evidence>
<dbReference type="GO" id="GO:0000976">
    <property type="term" value="F:transcription cis-regulatory region binding"/>
    <property type="evidence" value="ECO:0007669"/>
    <property type="project" value="TreeGrafter"/>
</dbReference>